<dbReference type="GO" id="GO:0016491">
    <property type="term" value="F:oxidoreductase activity"/>
    <property type="evidence" value="ECO:0007669"/>
    <property type="project" value="UniProtKB-KW"/>
</dbReference>
<dbReference type="EMBL" id="UINC01001039">
    <property type="protein sequence ID" value="SUZ68547.1"/>
    <property type="molecule type" value="Genomic_DNA"/>
</dbReference>
<dbReference type="Gene3D" id="3.40.50.720">
    <property type="entry name" value="NAD(P)-binding Rossmann-like Domain"/>
    <property type="match status" value="1"/>
</dbReference>
<sequence length="251" mass="25962">VPENEDQRVAVITGGGTGVGAAVASALASKGWLVLICGRRSEKLDEVVADIEASVITKQADVSDPGEVSDLFSLAVEEFGRVDLLFNNAGIGAAPVPIDELPVDEWRSVVDTNLTGSWLCARAAFAQMKAQVPSGGRIINNGSVSAQTPRPFSSPYTATKHAITGLTKALALEGRPHGITVGQIDIGNAHTPLTEPMVTGVLQADGSVKAEPTMDVDEVAKAVVLMAELPGDSNVLTLTIMANGMPLVGRG</sequence>
<keyword evidence="2" id="KW-0560">Oxidoreductase</keyword>
<gene>
    <name evidence="3" type="ORF">METZ01_LOCUS21401</name>
</gene>
<evidence type="ECO:0000256" key="2">
    <source>
        <dbReference type="ARBA" id="ARBA00023002"/>
    </source>
</evidence>
<dbReference type="PANTHER" id="PTHR43669:SF12">
    <property type="entry name" value="BLR5618 PROTEIN"/>
    <property type="match status" value="1"/>
</dbReference>
<dbReference type="PRINTS" id="PR00081">
    <property type="entry name" value="GDHRDH"/>
</dbReference>
<proteinExistence type="inferred from homology"/>
<reference evidence="3" key="1">
    <citation type="submission" date="2018-05" db="EMBL/GenBank/DDBJ databases">
        <authorList>
            <person name="Lanie J.A."/>
            <person name="Ng W.-L."/>
            <person name="Kazmierczak K.M."/>
            <person name="Andrzejewski T.M."/>
            <person name="Davidsen T.M."/>
            <person name="Wayne K.J."/>
            <person name="Tettelin H."/>
            <person name="Glass J.I."/>
            <person name="Rusch D."/>
            <person name="Podicherti R."/>
            <person name="Tsui H.-C.T."/>
            <person name="Winkler M.E."/>
        </authorList>
    </citation>
    <scope>NUCLEOTIDE SEQUENCE</scope>
</reference>
<feature type="non-terminal residue" evidence="3">
    <location>
        <position position="1"/>
    </location>
</feature>
<dbReference type="InterPro" id="IPR002347">
    <property type="entry name" value="SDR_fam"/>
</dbReference>
<dbReference type="SUPFAM" id="SSF51735">
    <property type="entry name" value="NAD(P)-binding Rossmann-fold domains"/>
    <property type="match status" value="1"/>
</dbReference>
<dbReference type="PROSITE" id="PS00061">
    <property type="entry name" value="ADH_SHORT"/>
    <property type="match status" value="1"/>
</dbReference>
<evidence type="ECO:0008006" key="4">
    <source>
        <dbReference type="Google" id="ProtNLM"/>
    </source>
</evidence>
<dbReference type="InterPro" id="IPR020904">
    <property type="entry name" value="Sc_DH/Rdtase_CS"/>
</dbReference>
<dbReference type="AlphaFoldDB" id="A0A381PR48"/>
<comment type="similarity">
    <text evidence="1">Belongs to the short-chain dehydrogenases/reductases (SDR) family.</text>
</comment>
<name>A0A381PR48_9ZZZZ</name>
<evidence type="ECO:0000256" key="1">
    <source>
        <dbReference type="ARBA" id="ARBA00006484"/>
    </source>
</evidence>
<protein>
    <recommendedName>
        <fullName evidence="4">NAD(P)-dependent dehydrogenase, short-chain alcohol dehydrogenase family</fullName>
    </recommendedName>
</protein>
<dbReference type="CDD" id="cd05233">
    <property type="entry name" value="SDR_c"/>
    <property type="match status" value="1"/>
</dbReference>
<evidence type="ECO:0000313" key="3">
    <source>
        <dbReference type="EMBL" id="SUZ68547.1"/>
    </source>
</evidence>
<dbReference type="InterPro" id="IPR036291">
    <property type="entry name" value="NAD(P)-bd_dom_sf"/>
</dbReference>
<dbReference type="Pfam" id="PF00106">
    <property type="entry name" value="adh_short"/>
    <property type="match status" value="1"/>
</dbReference>
<dbReference type="PANTHER" id="PTHR43669">
    <property type="entry name" value="5-KETO-D-GLUCONATE 5-REDUCTASE"/>
    <property type="match status" value="1"/>
</dbReference>
<dbReference type="FunFam" id="3.40.50.720:FF:000084">
    <property type="entry name" value="Short-chain dehydrogenase reductase"/>
    <property type="match status" value="1"/>
</dbReference>
<organism evidence="3">
    <name type="scientific">marine metagenome</name>
    <dbReference type="NCBI Taxonomy" id="408172"/>
    <lineage>
        <taxon>unclassified sequences</taxon>
        <taxon>metagenomes</taxon>
        <taxon>ecological metagenomes</taxon>
    </lineage>
</organism>
<accession>A0A381PR48</accession>
<dbReference type="PRINTS" id="PR00080">
    <property type="entry name" value="SDRFAMILY"/>
</dbReference>